<proteinExistence type="predicted"/>
<keyword evidence="2" id="KW-0597">Phosphoprotein</keyword>
<evidence type="ECO:0000256" key="2">
    <source>
        <dbReference type="ARBA" id="ARBA00022553"/>
    </source>
</evidence>
<organism evidence="3 4">
    <name type="scientific">Priapulus caudatus</name>
    <name type="common">Priapulid worm</name>
    <dbReference type="NCBI Taxonomy" id="37621"/>
    <lineage>
        <taxon>Eukaryota</taxon>
        <taxon>Metazoa</taxon>
        <taxon>Ecdysozoa</taxon>
        <taxon>Scalidophora</taxon>
        <taxon>Priapulida</taxon>
        <taxon>Priapulimorpha</taxon>
        <taxon>Priapulimorphida</taxon>
        <taxon>Priapulidae</taxon>
        <taxon>Priapulus</taxon>
    </lineage>
</organism>
<name>A0ABM1F0N1_PRICU</name>
<sequence length="220" mass="23972">MVRTAIQILNRNPRGYYLFVENNNVDKGHHSGRAFAASTEVTVLEEAVQTATAMTDADDTLLVVTADHSHSMLVAGYPKRGNPMFEKANDMSGVDGMPYTSLLYGAGPGYRGSRPNLTNTDTIDPDYMQEAAVPLTLEPHSGEDVVVYAHGPMAHLFRGNFEQTYVAHAMAYAMCVGSNKQHCDRPVGMCAPANGARTLVPSWCTMVFLCVLVLNNCRLL</sequence>
<dbReference type="RefSeq" id="XP_014678002.1">
    <property type="nucleotide sequence ID" value="XM_014822516.1"/>
</dbReference>
<evidence type="ECO:0000313" key="3">
    <source>
        <dbReference type="Proteomes" id="UP000695022"/>
    </source>
</evidence>
<dbReference type="PANTHER" id="PTHR11596:SF5">
    <property type="entry name" value="ALKALINE PHOSPHATASE"/>
    <property type="match status" value="1"/>
</dbReference>
<protein>
    <recommendedName>
        <fullName evidence="1">alkaline phosphatase</fullName>
        <ecNumber evidence="1">3.1.3.1</ecNumber>
    </recommendedName>
</protein>
<dbReference type="EC" id="3.1.3.1" evidence="1"/>
<evidence type="ECO:0000256" key="1">
    <source>
        <dbReference type="ARBA" id="ARBA00012647"/>
    </source>
</evidence>
<evidence type="ECO:0000313" key="4">
    <source>
        <dbReference type="RefSeq" id="XP_014678002.1"/>
    </source>
</evidence>
<keyword evidence="3" id="KW-1185">Reference proteome</keyword>
<dbReference type="InterPro" id="IPR001952">
    <property type="entry name" value="Alkaline_phosphatase"/>
</dbReference>
<dbReference type="PANTHER" id="PTHR11596">
    <property type="entry name" value="ALKALINE PHOSPHATASE"/>
    <property type="match status" value="1"/>
</dbReference>
<dbReference type="GeneID" id="106817813"/>
<dbReference type="Proteomes" id="UP000695022">
    <property type="component" value="Unplaced"/>
</dbReference>
<accession>A0ABM1F0N1</accession>
<dbReference type="SMART" id="SM00098">
    <property type="entry name" value="alkPPc"/>
    <property type="match status" value="1"/>
</dbReference>
<dbReference type="SUPFAM" id="SSF53649">
    <property type="entry name" value="Alkaline phosphatase-like"/>
    <property type="match status" value="1"/>
</dbReference>
<gene>
    <name evidence="4" type="primary">LOC106817813</name>
</gene>
<dbReference type="Gene3D" id="3.40.720.10">
    <property type="entry name" value="Alkaline Phosphatase, subunit A"/>
    <property type="match status" value="1"/>
</dbReference>
<reference evidence="4" key="1">
    <citation type="submission" date="2025-08" db="UniProtKB">
        <authorList>
            <consortium name="RefSeq"/>
        </authorList>
    </citation>
    <scope>IDENTIFICATION</scope>
</reference>
<dbReference type="Pfam" id="PF00245">
    <property type="entry name" value="Alk_phosphatase"/>
    <property type="match status" value="1"/>
</dbReference>
<dbReference type="InterPro" id="IPR017850">
    <property type="entry name" value="Alkaline_phosphatase_core_sf"/>
</dbReference>